<accession>A0ABY4AHB3</accession>
<keyword evidence="1" id="KW-1133">Transmembrane helix</keyword>
<feature type="transmembrane region" description="Helical" evidence="1">
    <location>
        <begin position="117"/>
        <end position="138"/>
    </location>
</feature>
<name>A0ABY4AHB3_9BURK</name>
<protein>
    <recommendedName>
        <fullName evidence="4">MASE1 protein</fullName>
    </recommendedName>
</protein>
<evidence type="ECO:0000313" key="3">
    <source>
        <dbReference type="Proteomes" id="UP000831607"/>
    </source>
</evidence>
<feature type="transmembrane region" description="Helical" evidence="1">
    <location>
        <begin position="54"/>
        <end position="78"/>
    </location>
</feature>
<feature type="transmembrane region" description="Helical" evidence="1">
    <location>
        <begin position="150"/>
        <end position="173"/>
    </location>
</feature>
<keyword evidence="1" id="KW-0812">Transmembrane</keyword>
<keyword evidence="1" id="KW-0472">Membrane</keyword>
<gene>
    <name evidence="2" type="ORF">DHf2319_09445</name>
</gene>
<feature type="transmembrane region" description="Helical" evidence="1">
    <location>
        <begin position="84"/>
        <end position="105"/>
    </location>
</feature>
<dbReference type="EMBL" id="CP063982">
    <property type="protein sequence ID" value="UOD49682.1"/>
    <property type="molecule type" value="Genomic_DNA"/>
</dbReference>
<feature type="transmembrane region" description="Helical" evidence="1">
    <location>
        <begin position="12"/>
        <end position="33"/>
    </location>
</feature>
<sequence length="188" mass="20147">MDSSLRTPPSVFAQLAVIAGCWVFLYILNDWLFDNVAVSQYASWVFLPAALRMLAVLLCGWTGVLGLFIGSFITALYTHNFTDPGMVIVLAGLSALAPMVAYVACARLFGLRTDLQGLSAVQLVILSVAAALVGSILHNLHFSAIGISHAFGHTFVTMFVGDLIGTFAMLYAAKYLMGILLTRKSPVA</sequence>
<keyword evidence="3" id="KW-1185">Reference proteome</keyword>
<dbReference type="PROSITE" id="PS51257">
    <property type="entry name" value="PROKAR_LIPOPROTEIN"/>
    <property type="match status" value="1"/>
</dbReference>
<dbReference type="RefSeq" id="WP_243477917.1">
    <property type="nucleotide sequence ID" value="NZ_CP063982.1"/>
</dbReference>
<organism evidence="2 3">
    <name type="scientific">Orrella daihaiensis</name>
    <dbReference type="NCBI Taxonomy" id="2782176"/>
    <lineage>
        <taxon>Bacteria</taxon>
        <taxon>Pseudomonadati</taxon>
        <taxon>Pseudomonadota</taxon>
        <taxon>Betaproteobacteria</taxon>
        <taxon>Burkholderiales</taxon>
        <taxon>Alcaligenaceae</taxon>
        <taxon>Orrella</taxon>
    </lineage>
</organism>
<evidence type="ECO:0000313" key="2">
    <source>
        <dbReference type="EMBL" id="UOD49682.1"/>
    </source>
</evidence>
<reference evidence="2 3" key="1">
    <citation type="submission" date="2020-11" db="EMBL/GenBank/DDBJ databases">
        <title>Algicoccus daihaiensis sp.nov., isolated from Daihai Lake in Inner Mongolia.</title>
        <authorList>
            <person name="Kai J."/>
        </authorList>
    </citation>
    <scope>NUCLEOTIDE SEQUENCE [LARGE SCALE GENOMIC DNA]</scope>
    <source>
        <strain evidence="3">f23</strain>
    </source>
</reference>
<evidence type="ECO:0008006" key="4">
    <source>
        <dbReference type="Google" id="ProtNLM"/>
    </source>
</evidence>
<proteinExistence type="predicted"/>
<evidence type="ECO:0000256" key="1">
    <source>
        <dbReference type="SAM" id="Phobius"/>
    </source>
</evidence>
<dbReference type="Proteomes" id="UP000831607">
    <property type="component" value="Chromosome"/>
</dbReference>